<sequence>MEFDSRRSTTDIDAVYKPEQTVQEIATHMAAELGLDPRWLNNAARAYVPDGEDSEAAEMAIADNLTLRVASPRFLLAMKLAAGRDRDIPDIAVLCRALDIRTAEAAVDVAIELYGEDSIQLSNRDDLLLVAHEALNSFH</sequence>
<protein>
    <submittedName>
        <fullName evidence="1">Uncharacterized protein</fullName>
    </submittedName>
</protein>
<accession>A0ABT9UH97</accession>
<reference evidence="1 2" key="1">
    <citation type="submission" date="2023-07" db="EMBL/GenBank/DDBJ databases">
        <title>Sorghum-associated microbial communities from plants grown in Nebraska, USA.</title>
        <authorList>
            <person name="Schachtman D."/>
        </authorList>
    </citation>
    <scope>NUCLEOTIDE SEQUENCE [LARGE SCALE GENOMIC DNA]</scope>
    <source>
        <strain evidence="1 2">DS994</strain>
    </source>
</reference>
<keyword evidence="2" id="KW-1185">Reference proteome</keyword>
<dbReference type="EMBL" id="JAUSSY010000005">
    <property type="protein sequence ID" value="MDQ0118391.1"/>
    <property type="molecule type" value="Genomic_DNA"/>
</dbReference>
<evidence type="ECO:0000313" key="1">
    <source>
        <dbReference type="EMBL" id="MDQ0118391.1"/>
    </source>
</evidence>
<proteinExistence type="predicted"/>
<evidence type="ECO:0000313" key="2">
    <source>
        <dbReference type="Proteomes" id="UP001226389"/>
    </source>
</evidence>
<gene>
    <name evidence="1" type="ORF">J2T22_001569</name>
</gene>
<name>A0ABT9UH97_9MICC</name>
<dbReference type="Proteomes" id="UP001226389">
    <property type="component" value="Unassembled WGS sequence"/>
</dbReference>
<comment type="caution">
    <text evidence="1">The sequence shown here is derived from an EMBL/GenBank/DDBJ whole genome shotgun (WGS) entry which is preliminary data.</text>
</comment>
<organism evidence="1 2">
    <name type="scientific">Pseudarthrobacter defluvii</name>
    <dbReference type="NCBI Taxonomy" id="410837"/>
    <lineage>
        <taxon>Bacteria</taxon>
        <taxon>Bacillati</taxon>
        <taxon>Actinomycetota</taxon>
        <taxon>Actinomycetes</taxon>
        <taxon>Micrococcales</taxon>
        <taxon>Micrococcaceae</taxon>
        <taxon>Pseudarthrobacter</taxon>
    </lineage>
</organism>